<organism evidence="1 2">
    <name type="scientific">Chitinophaga cymbidii</name>
    <dbReference type="NCBI Taxonomy" id="1096750"/>
    <lineage>
        <taxon>Bacteria</taxon>
        <taxon>Pseudomonadati</taxon>
        <taxon>Bacteroidota</taxon>
        <taxon>Chitinophagia</taxon>
        <taxon>Chitinophagales</taxon>
        <taxon>Chitinophagaceae</taxon>
        <taxon>Chitinophaga</taxon>
    </lineage>
</organism>
<protein>
    <submittedName>
        <fullName evidence="1">Uncharacterized protein</fullName>
    </submittedName>
</protein>
<name>A0A512RG61_9BACT</name>
<dbReference type="AlphaFoldDB" id="A0A512RG61"/>
<evidence type="ECO:0000313" key="2">
    <source>
        <dbReference type="Proteomes" id="UP000321436"/>
    </source>
</evidence>
<gene>
    <name evidence="1" type="ORF">CCY01nite_09400</name>
</gene>
<dbReference type="EMBL" id="BKAU01000001">
    <property type="protein sequence ID" value="GEP94680.1"/>
    <property type="molecule type" value="Genomic_DNA"/>
</dbReference>
<reference evidence="1 2" key="1">
    <citation type="submission" date="2019-07" db="EMBL/GenBank/DDBJ databases">
        <title>Whole genome shotgun sequence of Chitinophaga cymbidii NBRC 109752.</title>
        <authorList>
            <person name="Hosoyama A."/>
            <person name="Uohara A."/>
            <person name="Ohji S."/>
            <person name="Ichikawa N."/>
        </authorList>
    </citation>
    <scope>NUCLEOTIDE SEQUENCE [LARGE SCALE GENOMIC DNA]</scope>
    <source>
        <strain evidence="1 2">NBRC 109752</strain>
    </source>
</reference>
<evidence type="ECO:0000313" key="1">
    <source>
        <dbReference type="EMBL" id="GEP94680.1"/>
    </source>
</evidence>
<comment type="caution">
    <text evidence="1">The sequence shown here is derived from an EMBL/GenBank/DDBJ whole genome shotgun (WGS) entry which is preliminary data.</text>
</comment>
<dbReference type="OrthoDB" id="794085at2"/>
<dbReference type="Proteomes" id="UP000321436">
    <property type="component" value="Unassembled WGS sequence"/>
</dbReference>
<accession>A0A512RG61</accession>
<keyword evidence="2" id="KW-1185">Reference proteome</keyword>
<sequence>MKHLISSNCTFWLYESKKNAEVKSPLISWAIAKKIFKDGFKPRNIYSKEIPKLMEDLKGK</sequence>
<proteinExistence type="predicted"/>